<dbReference type="EMBL" id="JAUEPH010000006">
    <property type="protein sequence ID" value="MDN3205441.1"/>
    <property type="molecule type" value="Genomic_DNA"/>
</dbReference>
<keyword evidence="2" id="KW-1185">Reference proteome</keyword>
<gene>
    <name evidence="1" type="ORF">QVH07_14870</name>
</gene>
<sequence length="902" mass="101495">MKIWKSTTISILIGLIILAGWMISRTLFSSKKVNNLELISRDAIFTLESYNAAETWNQLVNSKAYPLLQNFPAFKTVSDQIAALDSLTGSQGIVASELAGRQTTISLHPVGKENFDLMYMLSLREGKARDMIDLIKGKLKNGERFQSRTYSDREILELFDGNNDRKWSVAFLGDLVLVSSSSFMIEEAIRFYENPNLPNFASFFQEDILDQESEGRILITSTGIANLLKGVQGKTTDPTIAKFEQYRQGFALDLNLKPYELGFSGNINFPEEVNFTPSINANINAILDVIPSSTSAVTQINLEGIYETQKLVNRAFTMRETLTAQIELELLSKGFLDTFYGDLYFLTLEKIGPINENFGLIARSSNTDAVIELLKNYQNQDGSVVSDFYRDQEIILINEQDFIAHVFNGKFQGFNQTWVSAIDDVLIFSNNQQSMKLILDDIANGDTWGKSTQPNPMRNSLTASSGFSKTILSSKSWDAWTAAASPYWNSFFQRYRSSFQQFYGISLKLNQYPDRLTASLTFPFSGVEAPPIESTQEAIALEPTNRVIFDNNLIFGPQVITNYQDGSEDIVVQDDNYNLILLNSAGDQVYSVQLDGPVISDAFQIDYYKNQKLQLLVATQNRIYGIDRLGNPLSGYPITIPGKTLSTLNLVDYNNTKAYRYFVSTEDGQLYLLDKTGQRLDGWNPKPVGAKTIGVARHVRVPRQGDYMIAFTEPGLLHFFNRRGERQVPNPVNLGTSFKSSVIAFNNPSSKILELVNISTGGEIKKSNFNGEITYTNQLVKEGADSEFFLVADQDESDFLIVGKEFNKIKILDSQENEMFTVSTSTEQFEIQFFNFGTNRRIISVTDLIQEFSYLYDADGNLLTTLPLESSGKLEVGFDSSGRQYIIRCRARNQIIEYALAY</sequence>
<dbReference type="SUPFAM" id="SSF101898">
    <property type="entry name" value="NHL repeat"/>
    <property type="match status" value="1"/>
</dbReference>
<dbReference type="Proteomes" id="UP001171916">
    <property type="component" value="Unassembled WGS sequence"/>
</dbReference>
<comment type="caution">
    <text evidence="1">The sequence shown here is derived from an EMBL/GenBank/DDBJ whole genome shotgun (WGS) entry which is preliminary data.</text>
</comment>
<evidence type="ECO:0000313" key="1">
    <source>
        <dbReference type="EMBL" id="MDN3205441.1"/>
    </source>
</evidence>
<protein>
    <submittedName>
        <fullName evidence="1">Uncharacterized protein</fullName>
    </submittedName>
</protein>
<accession>A0ABT7YFZ8</accession>
<dbReference type="RefSeq" id="WP_290001839.1">
    <property type="nucleotide sequence ID" value="NZ_JAUEPH010000006.1"/>
</dbReference>
<reference evidence="1" key="1">
    <citation type="submission" date="2023-06" db="EMBL/GenBank/DDBJ databases">
        <title>Robiginitalea aurantiacus sp. nov. and Algoriphagus sediminis sp. nov., isolated from coastal sediment.</title>
        <authorList>
            <person name="Zhou Z.Y."/>
            <person name="An J."/>
            <person name="Jia Y.W."/>
            <person name="Du Z.J."/>
        </authorList>
    </citation>
    <scope>NUCLEOTIDE SEQUENCE</scope>
    <source>
        <strain evidence="1">C2-7</strain>
    </source>
</reference>
<organism evidence="1 2">
    <name type="scientific">Algoriphagus sediminis</name>
    <dbReference type="NCBI Taxonomy" id="3057113"/>
    <lineage>
        <taxon>Bacteria</taxon>
        <taxon>Pseudomonadati</taxon>
        <taxon>Bacteroidota</taxon>
        <taxon>Cytophagia</taxon>
        <taxon>Cytophagales</taxon>
        <taxon>Cyclobacteriaceae</taxon>
        <taxon>Algoriphagus</taxon>
    </lineage>
</organism>
<proteinExistence type="predicted"/>
<name>A0ABT7YFZ8_9BACT</name>
<evidence type="ECO:0000313" key="2">
    <source>
        <dbReference type="Proteomes" id="UP001171916"/>
    </source>
</evidence>